<evidence type="ECO:0000256" key="1">
    <source>
        <dbReference type="SAM" id="MobiDB-lite"/>
    </source>
</evidence>
<feature type="compositionally biased region" description="Low complexity" evidence="1">
    <location>
        <begin position="617"/>
        <end position="627"/>
    </location>
</feature>
<dbReference type="PANTHER" id="PTHR15439:SF0">
    <property type="entry name" value="CELL DIVISION CYCLE AND APOPTOSIS REGULATOR PROTEIN 1-RELATED"/>
    <property type="match status" value="1"/>
</dbReference>
<protein>
    <submittedName>
        <fullName evidence="2">Remodeling and spacing factor 1</fullName>
    </submittedName>
</protein>
<evidence type="ECO:0000313" key="2">
    <source>
        <dbReference type="EMBL" id="KAJ6237800.1"/>
    </source>
</evidence>
<proteinExistence type="predicted"/>
<feature type="compositionally biased region" description="Acidic residues" evidence="1">
    <location>
        <begin position="605"/>
        <end position="616"/>
    </location>
</feature>
<organism evidence="2 3">
    <name type="scientific">Anaeramoeba flamelloides</name>
    <dbReference type="NCBI Taxonomy" id="1746091"/>
    <lineage>
        <taxon>Eukaryota</taxon>
        <taxon>Metamonada</taxon>
        <taxon>Anaeramoebidae</taxon>
        <taxon>Anaeramoeba</taxon>
    </lineage>
</organism>
<dbReference type="InterPro" id="IPR033489">
    <property type="entry name" value="RBBP6"/>
</dbReference>
<feature type="compositionally biased region" description="Basic and acidic residues" evidence="1">
    <location>
        <begin position="573"/>
        <end position="596"/>
    </location>
</feature>
<feature type="region of interest" description="Disordered" evidence="1">
    <location>
        <begin position="528"/>
        <end position="634"/>
    </location>
</feature>
<feature type="compositionally biased region" description="Low complexity" evidence="1">
    <location>
        <begin position="276"/>
        <end position="287"/>
    </location>
</feature>
<feature type="compositionally biased region" description="Basic residues" evidence="1">
    <location>
        <begin position="531"/>
        <end position="564"/>
    </location>
</feature>
<sequence length="1169" mass="137524">MLKLSSRQKDSLRLRRHPQHRYVSIFDNTGKSSIIPLAQSLPVSYESVPLSVLVISKKSNGISIEKLHNIIGRIVNKKETKFRLTLIYNSKNCEMTEGDVYFRILKDRVMVVSTTRSQQNKEPEILLEEGYHISQKLFLHANNHLLLLFISRTGERLVFSAKDPLFSNVILNTFITFSQFHFKIRSRSTLAAYVHLLVPEQQAGRIEGDIGTSHLLSGYKLKANDLKKNKKNPLRSYEITVYNSSEVVVGFGKLFLYENWFELNFNLIKNQKEQTQQQQQQQQQQQKNGEKEKEKETEKETETETEQKELNEKILKIQRKYSIYSKIFSDLNDPTFCRFNFDENNFINISFVSKTMKDQFVKEFKIRKHEFSRGIIEDEINIFKIQIQTKNGGIIDGHILVKHSCFIVKTKIQNLYYEYLPRISINYEQKNKKNEKDFSKQLIILELGKQIGFLKIFFSNSIEAKDFCSSFKNAHQRYIAGAISQPIRALRAKVNGCISTLLLTNLRVTILQFKKTFHMNQNMKQLSEKKILKKVIKKKKETKTKSKKKKKKTKKNKNKNKKKNINAINKNLQNREDNEKETQTNENMDKDNHINTDKSMGSRNEDEDETEDESESESNSMYSSEDNLNFNSNDSFQKKKLSRNKKYFQTISLGNNVIVDALDTRCVQIVINKQRDTLVRVKFKNLSRNRIRNRNTSPSLNSSKNKNNLIKKQRHIEIEFANKGHRNAFIIFYKKICLRKSIILFDKSETIKKYGTSVIAFRIVLYNNKMKRTENEAILRLYPTGVSLSVFQNVEINQNKKNEKKKKNANNDNYQKQNLNQIDATIANVDFEFSIFNTSLLDLIFRPSGNLNNEEFFHVSFSNPKQKMYFIWRFSRFKQAQAVKYIPIGLYFKVQRMKENKEIFDKDTMIKLNDDHLKIITTDQQYFCKYNKLLIQFDPKNLRNCTLVLNYNSNQTNEVNKDQINKPKNINNNPNNTNKNEVIDENTISNRNHTDPNSEKILIKFPDPLLSEEFLKILHFLHDTIDKTLLKQKIIRDIEKLQNSPLLKNKESINKQEKIKEFKVEILDQNFNIVSNGSIQIFPNKWEIKIIGFFQNKEEFSFMEIEQVRITPHPKKNKIVKLEMGFKYAFICSLPNSQSKYKLAKIIIKMQNDFRSHINEIYQTRSSNM</sequence>
<comment type="caution">
    <text evidence="2">The sequence shown here is derived from an EMBL/GenBank/DDBJ whole genome shotgun (WGS) entry which is preliminary data.</text>
</comment>
<feature type="compositionally biased region" description="Basic and acidic residues" evidence="1">
    <location>
        <begin position="288"/>
        <end position="308"/>
    </location>
</feature>
<evidence type="ECO:0000313" key="3">
    <source>
        <dbReference type="Proteomes" id="UP001150062"/>
    </source>
</evidence>
<dbReference type="PANTHER" id="PTHR15439">
    <property type="entry name" value="RETINOBLASTOMA-BINDING PROTEIN 6"/>
    <property type="match status" value="1"/>
</dbReference>
<dbReference type="EMBL" id="JAOAOG010000237">
    <property type="protein sequence ID" value="KAJ6237800.1"/>
    <property type="molecule type" value="Genomic_DNA"/>
</dbReference>
<gene>
    <name evidence="2" type="ORF">M0813_26593</name>
</gene>
<feature type="region of interest" description="Disordered" evidence="1">
    <location>
        <begin position="276"/>
        <end position="308"/>
    </location>
</feature>
<dbReference type="Proteomes" id="UP001150062">
    <property type="component" value="Unassembled WGS sequence"/>
</dbReference>
<accession>A0ABQ8XZX0</accession>
<keyword evidence="3" id="KW-1185">Reference proteome</keyword>
<name>A0ABQ8XZX0_9EUKA</name>
<reference evidence="2" key="1">
    <citation type="submission" date="2022-08" db="EMBL/GenBank/DDBJ databases">
        <title>Novel sulfate-reducing endosymbionts in the free-living metamonad Anaeramoeba.</title>
        <authorList>
            <person name="Jerlstrom-Hultqvist J."/>
            <person name="Cepicka I."/>
            <person name="Gallot-Lavallee L."/>
            <person name="Salas-Leiva D."/>
            <person name="Curtis B.A."/>
            <person name="Zahonova K."/>
            <person name="Pipaliya S."/>
            <person name="Dacks J."/>
            <person name="Roger A.J."/>
        </authorList>
    </citation>
    <scope>NUCLEOTIDE SEQUENCE</scope>
    <source>
        <strain evidence="2">Schooner1</strain>
    </source>
</reference>